<keyword evidence="15" id="KW-1185">Reference proteome</keyword>
<dbReference type="AlphaFoldDB" id="E1QVB8"/>
<dbReference type="PROSITE" id="PS51194">
    <property type="entry name" value="HELICASE_CTER"/>
    <property type="match status" value="1"/>
</dbReference>
<dbReference type="GO" id="GO:0016887">
    <property type="term" value="F:ATP hydrolysis activity"/>
    <property type="evidence" value="ECO:0007669"/>
    <property type="project" value="TreeGrafter"/>
</dbReference>
<comment type="similarity">
    <text evidence="9">Belongs to the Lhr helicase family. Lhr-Core subfamily.</text>
</comment>
<evidence type="ECO:0000313" key="15">
    <source>
        <dbReference type="Proteomes" id="UP000006681"/>
    </source>
</evidence>
<dbReference type="InterPro" id="IPR052511">
    <property type="entry name" value="ATP-dep_Helicase"/>
</dbReference>
<evidence type="ECO:0000256" key="6">
    <source>
        <dbReference type="ARBA" id="ARBA00023125"/>
    </source>
</evidence>
<keyword evidence="6" id="KW-0238">DNA-binding</keyword>
<dbReference type="InterPro" id="IPR045628">
    <property type="entry name" value="Lhr_WH_dom"/>
</dbReference>
<dbReference type="GO" id="GO:0003677">
    <property type="term" value="F:DNA binding"/>
    <property type="evidence" value="ECO:0007669"/>
    <property type="project" value="UniProtKB-KW"/>
</dbReference>
<dbReference type="Pfam" id="PF08494">
    <property type="entry name" value="DEAD_assoc"/>
    <property type="match status" value="1"/>
</dbReference>
<keyword evidence="8" id="KW-0413">Isomerase</keyword>
<keyword evidence="4 14" id="KW-0347">Helicase</keyword>
<evidence type="ECO:0000259" key="12">
    <source>
        <dbReference type="PROSITE" id="PS51194"/>
    </source>
</evidence>
<dbReference type="SMART" id="SM00490">
    <property type="entry name" value="HELICc"/>
    <property type="match status" value="1"/>
</dbReference>
<dbReference type="InterPro" id="IPR017170">
    <property type="entry name" value="Lhr-like"/>
</dbReference>
<dbReference type="PIRSF" id="PIRSF037307">
    <property type="entry name" value="Lhr-like_helic_prd"/>
    <property type="match status" value="1"/>
</dbReference>
<dbReference type="PROSITE" id="PS51192">
    <property type="entry name" value="HELICASE_ATP_BIND_1"/>
    <property type="match status" value="1"/>
</dbReference>
<evidence type="ECO:0000256" key="3">
    <source>
        <dbReference type="ARBA" id="ARBA00022801"/>
    </source>
</evidence>
<evidence type="ECO:0000256" key="7">
    <source>
        <dbReference type="ARBA" id="ARBA00023204"/>
    </source>
</evidence>
<dbReference type="Gene3D" id="3.40.50.300">
    <property type="entry name" value="P-loop containing nucleotide triphosphate hydrolases"/>
    <property type="match status" value="2"/>
</dbReference>
<dbReference type="InterPro" id="IPR014014">
    <property type="entry name" value="RNA_helicase_DEAD_Q_motif"/>
</dbReference>
<dbReference type="InterPro" id="IPR014001">
    <property type="entry name" value="Helicase_ATP-bd"/>
</dbReference>
<feature type="domain" description="Helicase C-terminal" evidence="12">
    <location>
        <begin position="269"/>
        <end position="420"/>
    </location>
</feature>
<sequence>MKRVDRLIKPGEPNPLAEALMSNFWREHLHPRLVDVIEGFGYLEPTPVQERAIPRVLSGVNVLITAPTGSGKTEAAMFPIMSKILSEGLTGGVAAIYITPARALNRDVNIRLREIASRLGITTAVRHGDTPESERRRQVREPPTILITTPETLQVILVMRSMRRALRNVRWVVVDELHELMNDERGAQLSIALERLVNIAGEYQRIGLSATIGNTELAGQFLAGVGRWVEVVSVDVSREMEISVEYPEASEEDVGLAEELSTMPEVAARVRRIAEIVSGHRATLVFTNTRDEAELLGHRLGRVLGSNAVGVYHGSLDREEREGLEEGLRGGRVRAVVTTSSLELGIDIGHVDAVIQYSSPRQVTKLIQRVGRSGHRLGRRAIGHVITRDTDDYLESLVIARRALNNELEREVEYHEKALDVLHHQVAGMVIEAKVEGRALTVGDVLDTVRRAHPYRGLTRDELMEVLRFMEGNRLIRVNEDGTITPRRGLHRYYFENISMIPDQKHYRARDMITNRAIGELDEEFVETVEPGTQIILAGRPWRIVGIDRGKSEVVLEPLNQVLNAVPTWIGEEIPVPTEVAQEVCRLREELMKAVANGEDPTPVLTKYPAGGAPTPLIEELRQQVSTGVMGFPDTVTIEWRGRDFVIHACLGTKGNQALALYLARYIGQRYRVAVTYVTDPYRALITTPISIPPQAITEALNQSPDYVEGELREAVRSTRLYKYRFIHVARRFGVLPRESVDVNIERLAAALRDTVVDREVIREILTEKINPTPLRQLINSIREGKTAVRIIKVEQYTPIAQHIINQAAKIDAAVQGIPTTTILQLLKKRIEEREVTLLCLNCGWHVTMKVKYVPEQVKCPRCGMRQIAVLKYGEDPARTYEIVRKARRNQRLTREEQEKWQELTQTALAVLQYGKKAIIALAAHGVGPTTAIRKVLPKAKTEQELYQQILEAERQYQKTKPFWNE</sequence>
<evidence type="ECO:0000256" key="5">
    <source>
        <dbReference type="ARBA" id="ARBA00022840"/>
    </source>
</evidence>
<keyword evidence="1" id="KW-0547">Nucleotide-binding</keyword>
<accession>E1QVB8</accession>
<dbReference type="GO" id="GO:0006281">
    <property type="term" value="P:DNA repair"/>
    <property type="evidence" value="ECO:0007669"/>
    <property type="project" value="UniProtKB-KW"/>
</dbReference>
<gene>
    <name evidence="14" type="ordered locus">Vdis_0650</name>
</gene>
<reference evidence="14 15" key="1">
    <citation type="journal article" date="2010" name="Stand. Genomic Sci.">
        <title>Complete genome sequence of Vulcanisaeta distributa type strain (IC-017).</title>
        <authorList>
            <person name="Mavromatis K."/>
            <person name="Sikorski J."/>
            <person name="Pabst E."/>
            <person name="Teshima H."/>
            <person name="Lapidus A."/>
            <person name="Lucas S."/>
            <person name="Nolan M."/>
            <person name="Glavina Del Rio T."/>
            <person name="Cheng J.F."/>
            <person name="Bruce D."/>
            <person name="Goodwin L."/>
            <person name="Pitluck S."/>
            <person name="Liolios K."/>
            <person name="Ivanova N."/>
            <person name="Mikhailova N."/>
            <person name="Pati A."/>
            <person name="Chen A."/>
            <person name="Palaniappan K."/>
            <person name="Land M."/>
            <person name="Hauser L."/>
            <person name="Chang Y.J."/>
            <person name="Jeffries C.D."/>
            <person name="Rohde M."/>
            <person name="Spring S."/>
            <person name="Goker M."/>
            <person name="Wirth R."/>
            <person name="Woyke T."/>
            <person name="Bristow J."/>
            <person name="Eisen J.A."/>
            <person name="Markowitz V."/>
            <person name="Hugenholtz P."/>
            <person name="Klenk H.P."/>
            <person name="Kyrpides N.C."/>
        </authorList>
    </citation>
    <scope>NUCLEOTIDE SEQUENCE [LARGE SCALE GENOMIC DNA]</scope>
    <source>
        <strain evidence="15">DSM 14429 / JCM 11212 / NBRC 100878 / IC-017</strain>
    </source>
</reference>
<dbReference type="PANTHER" id="PTHR47962:SF5">
    <property type="entry name" value="ATP-DEPENDENT HELICASE LHR-RELATED"/>
    <property type="match status" value="1"/>
</dbReference>
<dbReference type="SMART" id="SM00487">
    <property type="entry name" value="DEXDc"/>
    <property type="match status" value="1"/>
</dbReference>
<dbReference type="GO" id="GO:0005524">
    <property type="term" value="F:ATP binding"/>
    <property type="evidence" value="ECO:0007669"/>
    <property type="project" value="UniProtKB-KW"/>
</dbReference>
<dbReference type="SUPFAM" id="SSF52540">
    <property type="entry name" value="P-loop containing nucleoside triphosphate hydrolases"/>
    <property type="match status" value="2"/>
</dbReference>
<evidence type="ECO:0000313" key="14">
    <source>
        <dbReference type="EMBL" id="ADN50045.1"/>
    </source>
</evidence>
<proteinExistence type="inferred from homology"/>
<feature type="short sequence motif" description="Q motif" evidence="10">
    <location>
        <begin position="22"/>
        <end position="50"/>
    </location>
</feature>
<dbReference type="Pfam" id="PF00270">
    <property type="entry name" value="DEAD"/>
    <property type="match status" value="1"/>
</dbReference>
<dbReference type="InterPro" id="IPR027417">
    <property type="entry name" value="P-loop_NTPase"/>
</dbReference>
<evidence type="ECO:0000256" key="2">
    <source>
        <dbReference type="ARBA" id="ARBA00022763"/>
    </source>
</evidence>
<reference evidence="15" key="2">
    <citation type="journal article" date="2010" name="Stand. Genomic Sci.">
        <title>Complete genome sequence of Vulcanisaeta distributa type strain (IC-017T).</title>
        <authorList>
            <person name="Mavromatis K."/>
            <person name="Sikorski J."/>
            <person name="Pabst E."/>
            <person name="Teshima H."/>
            <person name="Lapidus A."/>
            <person name="Lucas S."/>
            <person name="Nolan M."/>
            <person name="Glavina Del Rio T."/>
            <person name="Cheng J."/>
            <person name="Bruce D."/>
            <person name="Goodwin L."/>
            <person name="Pitluck S."/>
            <person name="Liolios K."/>
            <person name="Ivanova N."/>
            <person name="Mikhailova N."/>
            <person name="Pati A."/>
            <person name="Chen A."/>
            <person name="Palaniappan K."/>
            <person name="Land M."/>
            <person name="Hauser L."/>
            <person name="Chang Y."/>
            <person name="Jeffries C."/>
            <person name="Rohde M."/>
            <person name="Spring S."/>
            <person name="Goker M."/>
            <person name="Wirth R."/>
            <person name="Woyke T."/>
            <person name="Bristow J."/>
            <person name="Eisen J."/>
            <person name="Markowitz V."/>
            <person name="Hugenholtz P."/>
            <person name="Klenk H."/>
            <person name="Kyrpides N."/>
        </authorList>
    </citation>
    <scope>NUCLEOTIDE SEQUENCE [LARGE SCALE GENOMIC DNA]</scope>
    <source>
        <strain evidence="15">DSM 14429 / JCM 11212 / NBRC 100878 / IC-017</strain>
    </source>
</reference>
<dbReference type="HOGENOM" id="CLU_002025_0_0_2"/>
<dbReference type="Proteomes" id="UP000006681">
    <property type="component" value="Chromosome"/>
</dbReference>
<dbReference type="Pfam" id="PF00271">
    <property type="entry name" value="Helicase_C"/>
    <property type="match status" value="1"/>
</dbReference>
<dbReference type="GO" id="GO:0003724">
    <property type="term" value="F:RNA helicase activity"/>
    <property type="evidence" value="ECO:0007669"/>
    <property type="project" value="InterPro"/>
</dbReference>
<keyword evidence="7" id="KW-0234">DNA repair</keyword>
<dbReference type="STRING" id="572478.Vdis_0650"/>
<dbReference type="PROSITE" id="PS51195">
    <property type="entry name" value="Q_MOTIF"/>
    <property type="match status" value="1"/>
</dbReference>
<feature type="domain" description="DEAD-box RNA helicase Q" evidence="13">
    <location>
        <begin position="22"/>
        <end position="50"/>
    </location>
</feature>
<evidence type="ECO:0000256" key="8">
    <source>
        <dbReference type="ARBA" id="ARBA00023235"/>
    </source>
</evidence>
<dbReference type="InterPro" id="IPR001650">
    <property type="entry name" value="Helicase_C-like"/>
</dbReference>
<dbReference type="GO" id="GO:0140097">
    <property type="term" value="F:catalytic activity, acting on DNA"/>
    <property type="evidence" value="ECO:0007669"/>
    <property type="project" value="UniProtKB-ARBA"/>
</dbReference>
<evidence type="ECO:0000256" key="10">
    <source>
        <dbReference type="PROSITE-ProRule" id="PRU00552"/>
    </source>
</evidence>
<protein>
    <submittedName>
        <fullName evidence="14">DEAD/DEAH box helicase domain protein</fullName>
    </submittedName>
</protein>
<organism evidence="14 15">
    <name type="scientific">Vulcanisaeta distributa (strain DSM 14429 / JCM 11212 / NBRC 100878 / IC-017)</name>
    <dbReference type="NCBI Taxonomy" id="572478"/>
    <lineage>
        <taxon>Archaea</taxon>
        <taxon>Thermoproteota</taxon>
        <taxon>Thermoprotei</taxon>
        <taxon>Thermoproteales</taxon>
        <taxon>Thermoproteaceae</taxon>
        <taxon>Vulcanisaeta</taxon>
    </lineage>
</organism>
<keyword evidence="2" id="KW-0227">DNA damage</keyword>
<feature type="domain" description="Helicase ATP-binding" evidence="11">
    <location>
        <begin position="53"/>
        <end position="222"/>
    </location>
</feature>
<evidence type="ECO:0000259" key="11">
    <source>
        <dbReference type="PROSITE" id="PS51192"/>
    </source>
</evidence>
<dbReference type="PANTHER" id="PTHR47962">
    <property type="entry name" value="ATP-DEPENDENT HELICASE LHR-RELATED-RELATED"/>
    <property type="match status" value="1"/>
</dbReference>
<dbReference type="InterPro" id="IPR011545">
    <property type="entry name" value="DEAD/DEAH_box_helicase_dom"/>
</dbReference>
<keyword evidence="3" id="KW-0378">Hydrolase</keyword>
<name>E1QVB8_VULDI</name>
<evidence type="ECO:0000256" key="9">
    <source>
        <dbReference type="ARBA" id="ARBA00093467"/>
    </source>
</evidence>
<dbReference type="eggNOG" id="arCOG00557">
    <property type="taxonomic scope" value="Archaea"/>
</dbReference>
<dbReference type="InterPro" id="IPR013701">
    <property type="entry name" value="Lhr-like_DEAD/DEAH_assoc"/>
</dbReference>
<evidence type="ECO:0000256" key="1">
    <source>
        <dbReference type="ARBA" id="ARBA00022741"/>
    </source>
</evidence>
<dbReference type="EMBL" id="CP002100">
    <property type="protein sequence ID" value="ADN50045.1"/>
    <property type="molecule type" value="Genomic_DNA"/>
</dbReference>
<keyword evidence="5" id="KW-0067">ATP-binding</keyword>
<dbReference type="KEGG" id="vdi:Vdis_0650"/>
<evidence type="ECO:0000256" key="4">
    <source>
        <dbReference type="ARBA" id="ARBA00022806"/>
    </source>
</evidence>
<dbReference type="Pfam" id="PF19306">
    <property type="entry name" value="WHD_Lhr"/>
    <property type="match status" value="1"/>
</dbReference>
<evidence type="ECO:0000259" key="13">
    <source>
        <dbReference type="PROSITE" id="PS51195"/>
    </source>
</evidence>